<sequence length="1117" mass="123625">MKHKDLKYLLGASTLALTIAIGGGASAQTPAAAPEATATDDVQEVIVVGARRAEQSAINRKKRAATTQDSIVADDVGNFPDKNVGEAIARIAGVALDVTDSGDTGGFTIRGQAADLIRIEVDGMSMLPTDSQNGRSVTGLGDMSSDLIKSVDVIKGQTADMRSGGVGGTVKIEQRNGLDFAKPLYKLNVQYQKNTLDGRWSPRINTIFTRKFLDGRLGVLFNATYDDQRTSTDFNSVSDKQVGYQPFGDHDNSPEKSFTTPYDPVAAAITTKAGCAALPTTGINSRLNCYAQWEDFTPSLPRMRRENRRDTRTSFQLRADYRVNDDLTIFASYNPNIRKQDFQAYNLQIVAPTGSTNASGVLSTNMRNVVVNENHYVTQYDLIRGNGSSTLSYDSQVRDIQRTNEQHYSQLGADFKHDQWVAKARIQYGFAKGEREDDAFKIIASIPQARFYMIPENGLWTFEVPNFDLDNPASYYPTAPDNRAAALGGIRPGVFQNPGTTARLEYTPQADKNKEWNYQLDVTRSFDNFGPLKSIKFGGSHTNRENLTWREGGFLIAPGVTMSRARSLDYVKFCDPTVTNANCQFGSTTINTIATSQDRLEKEHMLTRAQYEELINNSLITLPGANYFDGMPDRGSLIDSWKAFDFDDFYGTLSKYADLSAHNLDCLYECIASDGKTYTRPSYSTTELTTSAYLMGDFETRLFGMDVMGNLGVRYQKIKVEAAPSVNFQTTTLDPADVAAIRAGAVGVDPTVTTLVSRRTTEISRESEDFLPSFNLAIWPIEDQLVVRYATAKQRARPSMTQLTGTAAATCNFISAADQATLEELGVAFPGYWNDADADVESEPVNEKRCSGRIGNPELKGYEATTQNLSLEWYPNRDTQVSLGTYSIDVKTGRPDDDVVLPEYELEGNTYIAPTYRDGDGGLKQTGIEVAARTAFTFLPSVLRYTGAGFNYSTTENNASFTRVDPLTSKPLPPEKQSSYYYNINFWYDDGRINARIAYQERDFYYDRIDASEGTNRVPTEAVQTANGIDLPPYGGATSYFKTVTPVYKNGSKSLDGRASYKVNKNLEFFIEGKNLLDDTVTRYAPDELREIGGGTPYVFDTLYSGRRYYVGVTTTF</sequence>
<name>A0A918Q8N8_9CAUL</name>
<dbReference type="AlphaFoldDB" id="A0A918Q8N8"/>
<keyword evidence="8" id="KW-0675">Receptor</keyword>
<evidence type="ECO:0000256" key="2">
    <source>
        <dbReference type="ARBA" id="ARBA00023136"/>
    </source>
</evidence>
<dbReference type="GO" id="GO:0009279">
    <property type="term" value="C:cell outer membrane"/>
    <property type="evidence" value="ECO:0007669"/>
    <property type="project" value="UniProtKB-SubCell"/>
</dbReference>
<dbReference type="InterPro" id="IPR010104">
    <property type="entry name" value="TonB_rcpt_bac"/>
</dbReference>
<keyword evidence="3" id="KW-0998">Cell outer membrane</keyword>
<keyword evidence="5" id="KW-0732">Signal</keyword>
<evidence type="ECO:0000256" key="5">
    <source>
        <dbReference type="SAM" id="SignalP"/>
    </source>
</evidence>
<comment type="caution">
    <text evidence="8">The sequence shown here is derived from an EMBL/GenBank/DDBJ whole genome shotgun (WGS) entry which is preliminary data.</text>
</comment>
<dbReference type="Gene3D" id="2.40.170.20">
    <property type="entry name" value="TonB-dependent receptor, beta-barrel domain"/>
    <property type="match status" value="1"/>
</dbReference>
<evidence type="ECO:0000256" key="3">
    <source>
        <dbReference type="ARBA" id="ARBA00023237"/>
    </source>
</evidence>
<dbReference type="InterPro" id="IPR036942">
    <property type="entry name" value="Beta-barrel_TonB_sf"/>
</dbReference>
<proteinExistence type="inferred from homology"/>
<reference evidence="8" key="2">
    <citation type="submission" date="2020-09" db="EMBL/GenBank/DDBJ databases">
        <authorList>
            <person name="Sun Q."/>
            <person name="Kim S."/>
        </authorList>
    </citation>
    <scope>NUCLEOTIDE SEQUENCE</scope>
    <source>
        <strain evidence="8">KCTC 32296</strain>
    </source>
</reference>
<keyword evidence="9" id="KW-1185">Reference proteome</keyword>
<reference evidence="8" key="1">
    <citation type="journal article" date="2014" name="Int. J. Syst. Evol. Microbiol.">
        <title>Complete genome sequence of Corynebacterium casei LMG S-19264T (=DSM 44701T), isolated from a smear-ripened cheese.</title>
        <authorList>
            <consortium name="US DOE Joint Genome Institute (JGI-PGF)"/>
            <person name="Walter F."/>
            <person name="Albersmeier A."/>
            <person name="Kalinowski J."/>
            <person name="Ruckert C."/>
        </authorList>
    </citation>
    <scope>NUCLEOTIDE SEQUENCE</scope>
    <source>
        <strain evidence="8">KCTC 32296</strain>
    </source>
</reference>
<evidence type="ECO:0000313" key="8">
    <source>
        <dbReference type="EMBL" id="GGZ35020.1"/>
    </source>
</evidence>
<dbReference type="InterPro" id="IPR012910">
    <property type="entry name" value="Plug_dom"/>
</dbReference>
<keyword evidence="4" id="KW-0798">TonB box</keyword>
<accession>A0A918Q8N8</accession>
<dbReference type="RefSeq" id="WP_189486466.1">
    <property type="nucleotide sequence ID" value="NZ_BMZB01000002.1"/>
</dbReference>
<dbReference type="Proteomes" id="UP000662572">
    <property type="component" value="Unassembled WGS sequence"/>
</dbReference>
<gene>
    <name evidence="8" type="ORF">GCM10011273_21890</name>
</gene>
<dbReference type="Pfam" id="PF07715">
    <property type="entry name" value="Plug"/>
    <property type="match status" value="1"/>
</dbReference>
<feature type="chain" id="PRO_5037755380" evidence="5">
    <location>
        <begin position="28"/>
        <end position="1117"/>
    </location>
</feature>
<dbReference type="SUPFAM" id="SSF56935">
    <property type="entry name" value="Porins"/>
    <property type="match status" value="1"/>
</dbReference>
<organism evidence="8 9">
    <name type="scientific">Asticcacaulis endophyticus</name>
    <dbReference type="NCBI Taxonomy" id="1395890"/>
    <lineage>
        <taxon>Bacteria</taxon>
        <taxon>Pseudomonadati</taxon>
        <taxon>Pseudomonadota</taxon>
        <taxon>Alphaproteobacteria</taxon>
        <taxon>Caulobacterales</taxon>
        <taxon>Caulobacteraceae</taxon>
        <taxon>Asticcacaulis</taxon>
    </lineage>
</organism>
<dbReference type="NCBIfam" id="TIGR01782">
    <property type="entry name" value="TonB-Xanth-Caul"/>
    <property type="match status" value="1"/>
</dbReference>
<evidence type="ECO:0000313" key="9">
    <source>
        <dbReference type="Proteomes" id="UP000662572"/>
    </source>
</evidence>
<evidence type="ECO:0000259" key="6">
    <source>
        <dbReference type="Pfam" id="PF00593"/>
    </source>
</evidence>
<dbReference type="InterPro" id="IPR037066">
    <property type="entry name" value="Plug_dom_sf"/>
</dbReference>
<feature type="signal peptide" evidence="5">
    <location>
        <begin position="1"/>
        <end position="27"/>
    </location>
</feature>
<feature type="domain" description="TonB-dependent receptor plug" evidence="7">
    <location>
        <begin position="62"/>
        <end position="169"/>
    </location>
</feature>
<dbReference type="Pfam" id="PF00593">
    <property type="entry name" value="TonB_dep_Rec_b-barrel"/>
    <property type="match status" value="1"/>
</dbReference>
<evidence type="ECO:0000259" key="7">
    <source>
        <dbReference type="Pfam" id="PF07715"/>
    </source>
</evidence>
<feature type="domain" description="TonB-dependent receptor-like beta-barrel" evidence="6">
    <location>
        <begin position="479"/>
        <end position="1076"/>
    </location>
</feature>
<evidence type="ECO:0000256" key="1">
    <source>
        <dbReference type="ARBA" id="ARBA00004442"/>
    </source>
</evidence>
<comment type="similarity">
    <text evidence="4">Belongs to the TonB-dependent receptor family.</text>
</comment>
<keyword evidence="2 4" id="KW-0472">Membrane</keyword>
<protein>
    <submittedName>
        <fullName evidence="8">TonB-dependent receptor</fullName>
    </submittedName>
</protein>
<dbReference type="PANTHER" id="PTHR40980:SF4">
    <property type="entry name" value="TONB-DEPENDENT RECEPTOR-LIKE BETA-BARREL DOMAIN-CONTAINING PROTEIN"/>
    <property type="match status" value="1"/>
</dbReference>
<dbReference type="Gene3D" id="2.170.130.10">
    <property type="entry name" value="TonB-dependent receptor, plug domain"/>
    <property type="match status" value="1"/>
</dbReference>
<dbReference type="InterPro" id="IPR000531">
    <property type="entry name" value="Beta-barrel_TonB"/>
</dbReference>
<evidence type="ECO:0000256" key="4">
    <source>
        <dbReference type="RuleBase" id="RU003357"/>
    </source>
</evidence>
<comment type="subcellular location">
    <subcellularLocation>
        <location evidence="1 4">Cell outer membrane</location>
    </subcellularLocation>
</comment>
<dbReference type="PANTHER" id="PTHR40980">
    <property type="entry name" value="PLUG DOMAIN-CONTAINING PROTEIN"/>
    <property type="match status" value="1"/>
</dbReference>
<dbReference type="EMBL" id="BMZB01000002">
    <property type="protein sequence ID" value="GGZ35020.1"/>
    <property type="molecule type" value="Genomic_DNA"/>
</dbReference>